<evidence type="ECO:0000256" key="4">
    <source>
        <dbReference type="SAM" id="MobiDB-lite"/>
    </source>
</evidence>
<name>A0A6A6HCT1_VIRVR</name>
<keyword evidence="1" id="KW-0808">Transferase</keyword>
<evidence type="ECO:0000259" key="5">
    <source>
        <dbReference type="Pfam" id="PF04389"/>
    </source>
</evidence>
<feature type="region of interest" description="Disordered" evidence="4">
    <location>
        <begin position="272"/>
        <end position="300"/>
    </location>
</feature>
<feature type="compositionally biased region" description="Basic and acidic residues" evidence="4">
    <location>
        <begin position="285"/>
        <end position="300"/>
    </location>
</feature>
<dbReference type="Gene3D" id="3.40.630.10">
    <property type="entry name" value="Zn peptidases"/>
    <property type="match status" value="1"/>
</dbReference>
<dbReference type="InterPro" id="IPR007484">
    <property type="entry name" value="Peptidase_M28"/>
</dbReference>
<evidence type="ECO:0000256" key="2">
    <source>
        <dbReference type="ARBA" id="ARBA00023315"/>
    </source>
</evidence>
<dbReference type="AlphaFoldDB" id="A0A6A6HCT1"/>
<dbReference type="InterPro" id="IPR040234">
    <property type="entry name" value="QC/QCL"/>
</dbReference>
<keyword evidence="3" id="KW-0645">Protease</keyword>
<dbReference type="Proteomes" id="UP000800092">
    <property type="component" value="Unassembled WGS sequence"/>
</dbReference>
<dbReference type="InterPro" id="IPR037457">
    <property type="entry name" value="M28_QC"/>
</dbReference>
<feature type="domain" description="Peptidase M28" evidence="5">
    <location>
        <begin position="115"/>
        <end position="368"/>
    </location>
</feature>
<dbReference type="PANTHER" id="PTHR12283:SF6">
    <property type="entry name" value="GLUTAMINYL-PEPTIDE CYCLOTRANSFERASE-RELATED"/>
    <property type="match status" value="1"/>
</dbReference>
<accession>A0A6A6HCT1</accession>
<dbReference type="CDD" id="cd03880">
    <property type="entry name" value="M28_QC_like"/>
    <property type="match status" value="1"/>
</dbReference>
<dbReference type="EC" id="3.4.-.-" evidence="3"/>
<comment type="similarity">
    <text evidence="3">Belongs to the peptidase M28 family.</text>
</comment>
<gene>
    <name evidence="6" type="ORF">EV356DRAFT_532017</name>
</gene>
<keyword evidence="3" id="KW-0378">Hydrolase</keyword>
<reference evidence="6" key="1">
    <citation type="journal article" date="2020" name="Stud. Mycol.">
        <title>101 Dothideomycetes genomes: a test case for predicting lifestyles and emergence of pathogens.</title>
        <authorList>
            <person name="Haridas S."/>
            <person name="Albert R."/>
            <person name="Binder M."/>
            <person name="Bloem J."/>
            <person name="Labutti K."/>
            <person name="Salamov A."/>
            <person name="Andreopoulos B."/>
            <person name="Baker S."/>
            <person name="Barry K."/>
            <person name="Bills G."/>
            <person name="Bluhm B."/>
            <person name="Cannon C."/>
            <person name="Castanera R."/>
            <person name="Culley D."/>
            <person name="Daum C."/>
            <person name="Ezra D."/>
            <person name="Gonzalez J."/>
            <person name="Henrissat B."/>
            <person name="Kuo A."/>
            <person name="Liang C."/>
            <person name="Lipzen A."/>
            <person name="Lutzoni F."/>
            <person name="Magnuson J."/>
            <person name="Mondo S."/>
            <person name="Nolan M."/>
            <person name="Ohm R."/>
            <person name="Pangilinan J."/>
            <person name="Park H.-J."/>
            <person name="Ramirez L."/>
            <person name="Alfaro M."/>
            <person name="Sun H."/>
            <person name="Tritt A."/>
            <person name="Yoshinaga Y."/>
            <person name="Zwiers L.-H."/>
            <person name="Turgeon B."/>
            <person name="Goodwin S."/>
            <person name="Spatafora J."/>
            <person name="Crous P."/>
            <person name="Grigoriev I."/>
        </authorList>
    </citation>
    <scope>NUCLEOTIDE SEQUENCE</scope>
    <source>
        <strain evidence="6">Tuck. ex Michener</strain>
    </source>
</reference>
<sequence length="405" mass="45160">MLLKFLHILLYLTLYGAAYTKLSDDSLRALPDPGSDFDIHSGALLSPILIPRVSGTPNSTLVLEHFVNFFKTNLPDWHLEFQNSTQTPPAPYDKPTPFVNLIAARDPPWAADGDASRLTLVAHYDSKVTPEGFIGAVDSAAPCAMLLHTARSVDAALTKKWGQMKAQGLAEGGSLEEERGVQIILLDGEEAFVSWTDTDSTYGARSLADSWETVIHPATSNFPNPISSISLFVLLDLLGSKNPTVPSYYKTTHWAYQSMASIEDRLRKLQQFKSSPNHPSKRSVSSRDSKARNQPRKEPMFLPEAEKVNNFFLGGRIGDDHVPFIERGVEVLHMIPNPFPKVWHQPDDDGDHLDIDTVEDWAKLVTAFTGEWMELEGFFDTSAASKRDFYEEDEQLANVISRTEL</sequence>
<feature type="signal peptide" evidence="3">
    <location>
        <begin position="1"/>
        <end position="18"/>
    </location>
</feature>
<dbReference type="PANTHER" id="PTHR12283">
    <property type="entry name" value="GLUTAMINYL-PEPTIDE CYCLOTRANSFERASE"/>
    <property type="match status" value="1"/>
</dbReference>
<keyword evidence="3" id="KW-0862">Zinc</keyword>
<keyword evidence="7" id="KW-1185">Reference proteome</keyword>
<feature type="chain" id="PRO_5025706713" description="Peptide hydrolase" evidence="3">
    <location>
        <begin position="19"/>
        <end position="405"/>
    </location>
</feature>
<keyword evidence="2" id="KW-0012">Acyltransferase</keyword>
<dbReference type="EMBL" id="ML991792">
    <property type="protein sequence ID" value="KAF2235293.1"/>
    <property type="molecule type" value="Genomic_DNA"/>
</dbReference>
<dbReference type="SUPFAM" id="SSF53187">
    <property type="entry name" value="Zn-dependent exopeptidases"/>
    <property type="match status" value="1"/>
</dbReference>
<dbReference type="GO" id="GO:0008270">
    <property type="term" value="F:zinc ion binding"/>
    <property type="evidence" value="ECO:0007669"/>
    <property type="project" value="TreeGrafter"/>
</dbReference>
<keyword evidence="3" id="KW-0732">Signal</keyword>
<keyword evidence="3" id="KW-0479">Metal-binding</keyword>
<dbReference type="GO" id="GO:0016603">
    <property type="term" value="F:glutaminyl-peptide cyclotransferase activity"/>
    <property type="evidence" value="ECO:0007669"/>
    <property type="project" value="InterPro"/>
</dbReference>
<organism evidence="6 7">
    <name type="scientific">Viridothelium virens</name>
    <name type="common">Speckled blister lichen</name>
    <name type="synonym">Trypethelium virens</name>
    <dbReference type="NCBI Taxonomy" id="1048519"/>
    <lineage>
        <taxon>Eukaryota</taxon>
        <taxon>Fungi</taxon>
        <taxon>Dikarya</taxon>
        <taxon>Ascomycota</taxon>
        <taxon>Pezizomycotina</taxon>
        <taxon>Dothideomycetes</taxon>
        <taxon>Dothideomycetes incertae sedis</taxon>
        <taxon>Trypetheliales</taxon>
        <taxon>Trypetheliaceae</taxon>
        <taxon>Viridothelium</taxon>
    </lineage>
</organism>
<dbReference type="GO" id="GO:0008233">
    <property type="term" value="F:peptidase activity"/>
    <property type="evidence" value="ECO:0007669"/>
    <property type="project" value="UniProtKB-KW"/>
</dbReference>
<evidence type="ECO:0000313" key="7">
    <source>
        <dbReference type="Proteomes" id="UP000800092"/>
    </source>
</evidence>
<proteinExistence type="inferred from homology"/>
<evidence type="ECO:0000256" key="1">
    <source>
        <dbReference type="ARBA" id="ARBA00022679"/>
    </source>
</evidence>
<dbReference type="OrthoDB" id="3907302at2759"/>
<evidence type="ECO:0000313" key="6">
    <source>
        <dbReference type="EMBL" id="KAF2235293.1"/>
    </source>
</evidence>
<dbReference type="GO" id="GO:0006508">
    <property type="term" value="P:proteolysis"/>
    <property type="evidence" value="ECO:0007669"/>
    <property type="project" value="UniProtKB-KW"/>
</dbReference>
<evidence type="ECO:0000256" key="3">
    <source>
        <dbReference type="RuleBase" id="RU361240"/>
    </source>
</evidence>
<protein>
    <recommendedName>
        <fullName evidence="3">Peptide hydrolase</fullName>
        <ecNumber evidence="3">3.4.-.-</ecNumber>
    </recommendedName>
</protein>
<dbReference type="Pfam" id="PF04389">
    <property type="entry name" value="Peptidase_M28"/>
    <property type="match status" value="1"/>
</dbReference>